<organism evidence="5 6">
    <name type="scientific">Mycena pura</name>
    <dbReference type="NCBI Taxonomy" id="153505"/>
    <lineage>
        <taxon>Eukaryota</taxon>
        <taxon>Fungi</taxon>
        <taxon>Dikarya</taxon>
        <taxon>Basidiomycota</taxon>
        <taxon>Agaricomycotina</taxon>
        <taxon>Agaricomycetes</taxon>
        <taxon>Agaricomycetidae</taxon>
        <taxon>Agaricales</taxon>
        <taxon>Marasmiineae</taxon>
        <taxon>Mycenaceae</taxon>
        <taxon>Mycena</taxon>
    </lineage>
</organism>
<evidence type="ECO:0000256" key="2">
    <source>
        <dbReference type="ARBA" id="ARBA00023445"/>
    </source>
</evidence>
<comment type="similarity">
    <text evidence="2">Belongs to the NAD(P)-dependent epimerase/dehydratase family. Dihydroflavonol-4-reductase subfamily.</text>
</comment>
<dbReference type="EMBL" id="JARJCW010000005">
    <property type="protein sequence ID" value="KAJ7224604.1"/>
    <property type="molecule type" value="Genomic_DNA"/>
</dbReference>
<gene>
    <name evidence="5" type="ORF">GGX14DRAFT_651159</name>
</gene>
<protein>
    <recommendedName>
        <fullName evidence="4">NAD-dependent epimerase/dehydratase domain-containing protein</fullName>
    </recommendedName>
</protein>
<proteinExistence type="inferred from homology"/>
<dbReference type="PANTHER" id="PTHR10366">
    <property type="entry name" value="NAD DEPENDENT EPIMERASE/DEHYDRATASE"/>
    <property type="match status" value="1"/>
</dbReference>
<keyword evidence="1" id="KW-0560">Oxidoreductase</keyword>
<feature type="domain" description="NAD-dependent epimerase/dehydratase" evidence="4">
    <location>
        <begin position="37"/>
        <end position="162"/>
    </location>
</feature>
<keyword evidence="6" id="KW-1185">Reference proteome</keyword>
<evidence type="ECO:0000313" key="6">
    <source>
        <dbReference type="Proteomes" id="UP001219525"/>
    </source>
</evidence>
<dbReference type="GO" id="GO:0016616">
    <property type="term" value="F:oxidoreductase activity, acting on the CH-OH group of donors, NAD or NADP as acceptor"/>
    <property type="evidence" value="ECO:0007669"/>
    <property type="project" value="TreeGrafter"/>
</dbReference>
<evidence type="ECO:0000313" key="5">
    <source>
        <dbReference type="EMBL" id="KAJ7224604.1"/>
    </source>
</evidence>
<comment type="caution">
    <text evidence="5">The sequence shown here is derived from an EMBL/GenBank/DDBJ whole genome shotgun (WGS) entry which is preliminary data.</text>
</comment>
<dbReference type="InterPro" id="IPR050425">
    <property type="entry name" value="NAD(P)_dehydrat-like"/>
</dbReference>
<dbReference type="PANTHER" id="PTHR10366:SF564">
    <property type="entry name" value="STEROL-4-ALPHA-CARBOXYLATE 3-DEHYDROGENASE, DECARBOXYLATING"/>
    <property type="match status" value="1"/>
</dbReference>
<accession>A0AAD7E311</accession>
<sequence length="347" mass="38158">MRCRRPYLEDCIEDVCPGNQFSPHTYISLNADTSEPIFVTGASGFLGSHVVLQLLEKALPVAGKRTSSNHPTHCGYGDRFEVVKMADIAHNQLPEAFIGVSAVMHLASPLPDRAEPAELLEAAVEGTLNVQAEKAGVRRMVVTSSIATVKNPQESYTDKGRFRAPAKRLTSLRQIGTLLHVDVTTLYNFLFPEGVFSAETRYARQICLRSVHRPRPRWDVIASSSLLRRGGPSSSPWTSLPQRTALKARLVTSAPKVLPADVLPLDFNRVEEGLGMKIADFQQPPTPSTRRSQQRSDGEEMANLSERRHLINTLANLLLSLYLILHGTLAEVEFQTTATVAAASARL</sequence>
<dbReference type="Gene3D" id="3.40.50.720">
    <property type="entry name" value="NAD(P)-binding Rossmann-like Domain"/>
    <property type="match status" value="1"/>
</dbReference>
<feature type="region of interest" description="Disordered" evidence="3">
    <location>
        <begin position="279"/>
        <end position="302"/>
    </location>
</feature>
<reference evidence="5" key="1">
    <citation type="submission" date="2023-03" db="EMBL/GenBank/DDBJ databases">
        <title>Massive genome expansion in bonnet fungi (Mycena s.s.) driven by repeated elements and novel gene families across ecological guilds.</title>
        <authorList>
            <consortium name="Lawrence Berkeley National Laboratory"/>
            <person name="Harder C.B."/>
            <person name="Miyauchi S."/>
            <person name="Viragh M."/>
            <person name="Kuo A."/>
            <person name="Thoen E."/>
            <person name="Andreopoulos B."/>
            <person name="Lu D."/>
            <person name="Skrede I."/>
            <person name="Drula E."/>
            <person name="Henrissat B."/>
            <person name="Morin E."/>
            <person name="Kohler A."/>
            <person name="Barry K."/>
            <person name="LaButti K."/>
            <person name="Morin E."/>
            <person name="Salamov A."/>
            <person name="Lipzen A."/>
            <person name="Mereny Z."/>
            <person name="Hegedus B."/>
            <person name="Baldrian P."/>
            <person name="Stursova M."/>
            <person name="Weitz H."/>
            <person name="Taylor A."/>
            <person name="Grigoriev I.V."/>
            <person name="Nagy L.G."/>
            <person name="Martin F."/>
            <person name="Kauserud H."/>
        </authorList>
    </citation>
    <scope>NUCLEOTIDE SEQUENCE</scope>
    <source>
        <strain evidence="5">9144</strain>
    </source>
</reference>
<dbReference type="InterPro" id="IPR001509">
    <property type="entry name" value="Epimerase_deHydtase"/>
</dbReference>
<evidence type="ECO:0000256" key="1">
    <source>
        <dbReference type="ARBA" id="ARBA00023002"/>
    </source>
</evidence>
<evidence type="ECO:0000256" key="3">
    <source>
        <dbReference type="SAM" id="MobiDB-lite"/>
    </source>
</evidence>
<dbReference type="InterPro" id="IPR036291">
    <property type="entry name" value="NAD(P)-bd_dom_sf"/>
</dbReference>
<dbReference type="Proteomes" id="UP001219525">
    <property type="component" value="Unassembled WGS sequence"/>
</dbReference>
<name>A0AAD7E311_9AGAR</name>
<dbReference type="AlphaFoldDB" id="A0AAD7E311"/>
<evidence type="ECO:0000259" key="4">
    <source>
        <dbReference type="Pfam" id="PF01370"/>
    </source>
</evidence>
<dbReference type="SUPFAM" id="SSF51735">
    <property type="entry name" value="NAD(P)-binding Rossmann-fold domains"/>
    <property type="match status" value="1"/>
</dbReference>
<dbReference type="Pfam" id="PF01370">
    <property type="entry name" value="Epimerase"/>
    <property type="match status" value="1"/>
</dbReference>